<sequence length="515" mass="58093">MASEINVPPTKLKKVFIVNFGSSVVHYSAPDSKEDFTSSVQGERLDFTMDHPHQMTAATGSSDWDTGVFLRSRNSMRLPSNMAKVVVSSLKSMTPLKTQALNLVLCGQRESLKTAAAEAFYSQTQLHPGSAMSEVGWVSLAKLPALYGKSEEAVKEDSHRFVSANPEGVHLFIQVLPMGPLTDEDKQELRIIQKTFSSQVKAFTMVLFAVESDQTATDKKYFLKKNKDVQELIQSCEDRYCFLDVKEERLRMVLIGKTGSGKSATANTIVGKTVFIPRALPKIANTTCEKATGEINGYPVSVVNTPGLFDTHLSIEEIQEELSKCFRLLAPGPHVFLLLLQIGNITQQEKDSVDLIKRVFGKRSEDYMMIIFTRGDDLDGRSIESYIEDCPDFVKTLINDCRGRYQVLNKKDKDRKQARELLTKIKTMVQANGGGCYNTEMFQVAKETAQREIEQVMKQEQDASKRHLEEMELIKKKLQTLETDKQKDKEEVARLQREMKIMNEKLSEKNTCNIL</sequence>
<name>A0AAV1G6H2_XYRNO</name>
<evidence type="ECO:0000259" key="5">
    <source>
        <dbReference type="PROSITE" id="PS51720"/>
    </source>
</evidence>
<dbReference type="PROSITE" id="PS51720">
    <property type="entry name" value="G_AIG1"/>
    <property type="match status" value="1"/>
</dbReference>
<protein>
    <submittedName>
        <fullName evidence="6">Immune-associated nucleotide-binding protein 12-like</fullName>
    </submittedName>
</protein>
<dbReference type="Pfam" id="PF04548">
    <property type="entry name" value="AIG1"/>
    <property type="match status" value="2"/>
</dbReference>
<evidence type="ECO:0000256" key="2">
    <source>
        <dbReference type="ARBA" id="ARBA00022741"/>
    </source>
</evidence>
<dbReference type="PANTHER" id="PTHR10903">
    <property type="entry name" value="GTPASE, IMAP FAMILY MEMBER-RELATED"/>
    <property type="match status" value="1"/>
</dbReference>
<evidence type="ECO:0000256" key="1">
    <source>
        <dbReference type="ARBA" id="ARBA00008535"/>
    </source>
</evidence>
<dbReference type="CDD" id="cd01852">
    <property type="entry name" value="AIG1"/>
    <property type="match status" value="1"/>
</dbReference>
<dbReference type="GO" id="GO:0005525">
    <property type="term" value="F:GTP binding"/>
    <property type="evidence" value="ECO:0007669"/>
    <property type="project" value="UniProtKB-KW"/>
</dbReference>
<organism evidence="6 7">
    <name type="scientific">Xyrichtys novacula</name>
    <name type="common">Pearly razorfish</name>
    <name type="synonym">Hemipteronotus novacula</name>
    <dbReference type="NCBI Taxonomy" id="13765"/>
    <lineage>
        <taxon>Eukaryota</taxon>
        <taxon>Metazoa</taxon>
        <taxon>Chordata</taxon>
        <taxon>Craniata</taxon>
        <taxon>Vertebrata</taxon>
        <taxon>Euteleostomi</taxon>
        <taxon>Actinopterygii</taxon>
        <taxon>Neopterygii</taxon>
        <taxon>Teleostei</taxon>
        <taxon>Neoteleostei</taxon>
        <taxon>Acanthomorphata</taxon>
        <taxon>Eupercaria</taxon>
        <taxon>Labriformes</taxon>
        <taxon>Labridae</taxon>
        <taxon>Xyrichtys</taxon>
    </lineage>
</organism>
<accession>A0AAV1G6H2</accession>
<dbReference type="AlphaFoldDB" id="A0AAV1G6H2"/>
<proteinExistence type="inferred from homology"/>
<dbReference type="SUPFAM" id="SSF52540">
    <property type="entry name" value="P-loop containing nucleoside triphosphate hydrolases"/>
    <property type="match status" value="1"/>
</dbReference>
<dbReference type="InterPro" id="IPR006703">
    <property type="entry name" value="G_AIG1"/>
</dbReference>
<feature type="domain" description="AIG1-type G" evidence="5">
    <location>
        <begin position="247"/>
        <end position="446"/>
    </location>
</feature>
<keyword evidence="2" id="KW-0547">Nucleotide-binding</keyword>
<dbReference type="PANTHER" id="PTHR10903:SF170">
    <property type="entry name" value="GTPASE IMAP FAMILY MEMBER 7"/>
    <property type="match status" value="1"/>
</dbReference>
<keyword evidence="7" id="KW-1185">Reference proteome</keyword>
<dbReference type="InterPro" id="IPR045058">
    <property type="entry name" value="GIMA/IAN/Toc"/>
</dbReference>
<evidence type="ECO:0000313" key="7">
    <source>
        <dbReference type="Proteomes" id="UP001178508"/>
    </source>
</evidence>
<dbReference type="InterPro" id="IPR027417">
    <property type="entry name" value="P-loop_NTPase"/>
</dbReference>
<feature type="coiled-coil region" evidence="4">
    <location>
        <begin position="446"/>
        <end position="505"/>
    </location>
</feature>
<gene>
    <name evidence="6" type="ORF">XNOV1_A038716</name>
</gene>
<evidence type="ECO:0000256" key="4">
    <source>
        <dbReference type="SAM" id="Coils"/>
    </source>
</evidence>
<comment type="similarity">
    <text evidence="1">Belongs to the TRAFAC class TrmE-Era-EngA-EngB-Septin-like GTPase superfamily. AIG1/Toc34/Toc159-like paraseptin GTPase family. IAN subfamily.</text>
</comment>
<dbReference type="Gene3D" id="3.40.50.300">
    <property type="entry name" value="P-loop containing nucleotide triphosphate hydrolases"/>
    <property type="match status" value="2"/>
</dbReference>
<evidence type="ECO:0000313" key="6">
    <source>
        <dbReference type="EMBL" id="CAJ1069637.1"/>
    </source>
</evidence>
<evidence type="ECO:0000256" key="3">
    <source>
        <dbReference type="ARBA" id="ARBA00023134"/>
    </source>
</evidence>
<dbReference type="EMBL" id="OY660875">
    <property type="protein sequence ID" value="CAJ1069637.1"/>
    <property type="molecule type" value="Genomic_DNA"/>
</dbReference>
<keyword evidence="4" id="KW-0175">Coiled coil</keyword>
<keyword evidence="3" id="KW-0342">GTP-binding</keyword>
<dbReference type="FunFam" id="3.40.50.300:FF:000366">
    <property type="entry name" value="GTPase, IMAP family member 2"/>
    <property type="match status" value="1"/>
</dbReference>
<dbReference type="Proteomes" id="UP001178508">
    <property type="component" value="Chromosome 12"/>
</dbReference>
<reference evidence="6" key="1">
    <citation type="submission" date="2023-08" db="EMBL/GenBank/DDBJ databases">
        <authorList>
            <person name="Alioto T."/>
            <person name="Alioto T."/>
            <person name="Gomez Garrido J."/>
        </authorList>
    </citation>
    <scope>NUCLEOTIDE SEQUENCE</scope>
</reference>